<dbReference type="EMBL" id="JAPFFF010000052">
    <property type="protein sequence ID" value="KAK8839355.1"/>
    <property type="molecule type" value="Genomic_DNA"/>
</dbReference>
<dbReference type="SUPFAM" id="SSF48403">
    <property type="entry name" value="Ankyrin repeat"/>
    <property type="match status" value="1"/>
</dbReference>
<accession>A0ABR2GZM0</accession>
<evidence type="ECO:0000313" key="1">
    <source>
        <dbReference type="EMBL" id="KAK8839355.1"/>
    </source>
</evidence>
<protein>
    <recommendedName>
        <fullName evidence="3">DUF3447 domain-containing protein</fullName>
    </recommendedName>
</protein>
<reference evidence="1 2" key="1">
    <citation type="submission" date="2024-04" db="EMBL/GenBank/DDBJ databases">
        <title>Tritrichomonas musculus Genome.</title>
        <authorList>
            <person name="Alves-Ferreira E."/>
            <person name="Grigg M."/>
            <person name="Lorenzi H."/>
            <person name="Galac M."/>
        </authorList>
    </citation>
    <scope>NUCLEOTIDE SEQUENCE [LARGE SCALE GENOMIC DNA]</scope>
    <source>
        <strain evidence="1 2">EAF2021</strain>
    </source>
</reference>
<dbReference type="Proteomes" id="UP001470230">
    <property type="component" value="Unassembled WGS sequence"/>
</dbReference>
<proteinExistence type="predicted"/>
<dbReference type="PANTHER" id="PTHR24159">
    <property type="match status" value="1"/>
</dbReference>
<name>A0ABR2GZM0_9EUKA</name>
<dbReference type="InterPro" id="IPR036770">
    <property type="entry name" value="Ankyrin_rpt-contain_sf"/>
</dbReference>
<evidence type="ECO:0008006" key="3">
    <source>
        <dbReference type="Google" id="ProtNLM"/>
    </source>
</evidence>
<comment type="caution">
    <text evidence="1">The sequence shown here is derived from an EMBL/GenBank/DDBJ whole genome shotgun (WGS) entry which is preliminary data.</text>
</comment>
<organism evidence="1 2">
    <name type="scientific">Tritrichomonas musculus</name>
    <dbReference type="NCBI Taxonomy" id="1915356"/>
    <lineage>
        <taxon>Eukaryota</taxon>
        <taxon>Metamonada</taxon>
        <taxon>Parabasalia</taxon>
        <taxon>Tritrichomonadida</taxon>
        <taxon>Tritrichomonadidae</taxon>
        <taxon>Tritrichomonas</taxon>
    </lineage>
</organism>
<gene>
    <name evidence="1" type="ORF">M9Y10_032291</name>
</gene>
<sequence length="379" mass="45146">MQFKDYLEEKNNIQQELLDYIDDESDSSYQQLIQKLDNSKIGENPKELTEFLHLLVVIANNHHRSPNFYAKIEKIIDHFDIEQTFSKSEIYPIFSKNRRLLLYLIQKNILSIDDFLQHAKINEKHASFVVYFLPELNGHLDEKTDTFLKKEIKSQEIEIPPEESREKGENHSFLAELIRKDEIQEFIKYVNQLNINLNTDIKPSICESNEYLIGRETSLIEYAAFFGSIQVVQYLRMNNVELKSNLWDFAIHSNNAELIHLLEELKVEMNKSDCQRLIGESIKCHHNNVANYLIEKYKYEGDEKCSLQFFNFIFFPDDILTKKNIFFDFCRYDYPSTLEMYLKNNSFDINSKMISKKIHFFNEVFNCFDLNIIFFFNDL</sequence>
<keyword evidence="2" id="KW-1185">Reference proteome</keyword>
<evidence type="ECO:0000313" key="2">
    <source>
        <dbReference type="Proteomes" id="UP001470230"/>
    </source>
</evidence>
<dbReference type="PANTHER" id="PTHR24159:SF5">
    <property type="entry name" value="ANK_REP_REGION DOMAIN-CONTAINING PROTEIN"/>
    <property type="match status" value="1"/>
</dbReference>